<sequence>MKKYVLAAAVYVLVSVSAGAAQSGIAGLPSEVDFYAIVADVADGGKIAMTQDLFYTQLMSFNGITVTDKRKTRYQDAADELRPDALAFHAEIKESEAEWECTLYMDFPAEGKTVSVSNTYDSYYKILTEAKTTLQTLFSDLAAAVTDTSAAATDTSSARRDAIVPTLEGISGTWSGEENINKIVILRGGRGFVIFRNGASMNISVEIKNGQVICTQTGKSNASFFPDMPREIALVAALNAEPIAWTLSLTENGTLSGIKKTLRTRYDGGEAAGTETAEIGVTWHKQQ</sequence>
<dbReference type="KEGG" id="tbe:Trebr_1517"/>
<dbReference type="eggNOG" id="ENOG502ZI1Y">
    <property type="taxonomic scope" value="Bacteria"/>
</dbReference>
<dbReference type="AlphaFoldDB" id="F4LP78"/>
<feature type="chain" id="PRO_5003311049" description="DUF4468 domain-containing protein" evidence="1">
    <location>
        <begin position="21"/>
        <end position="287"/>
    </location>
</feature>
<protein>
    <recommendedName>
        <fullName evidence="4">DUF4468 domain-containing protein</fullName>
    </recommendedName>
</protein>
<evidence type="ECO:0000313" key="3">
    <source>
        <dbReference type="Proteomes" id="UP000006546"/>
    </source>
</evidence>
<dbReference type="STRING" id="906968.Trebr_1517"/>
<evidence type="ECO:0008006" key="4">
    <source>
        <dbReference type="Google" id="ProtNLM"/>
    </source>
</evidence>
<evidence type="ECO:0000313" key="2">
    <source>
        <dbReference type="EMBL" id="AEE16940.1"/>
    </source>
</evidence>
<proteinExistence type="predicted"/>
<organism evidence="2 3">
    <name type="scientific">Treponema brennaborense (strain DSM 12168 / CIP 105900 / DD5/3)</name>
    <dbReference type="NCBI Taxonomy" id="906968"/>
    <lineage>
        <taxon>Bacteria</taxon>
        <taxon>Pseudomonadati</taxon>
        <taxon>Spirochaetota</taxon>
        <taxon>Spirochaetia</taxon>
        <taxon>Spirochaetales</taxon>
        <taxon>Treponemataceae</taxon>
        <taxon>Treponema</taxon>
    </lineage>
</organism>
<dbReference type="HOGENOM" id="CLU_962914_0_0_12"/>
<accession>F4LP78</accession>
<evidence type="ECO:0000256" key="1">
    <source>
        <dbReference type="SAM" id="SignalP"/>
    </source>
</evidence>
<dbReference type="EMBL" id="CP002696">
    <property type="protein sequence ID" value="AEE16940.1"/>
    <property type="molecule type" value="Genomic_DNA"/>
</dbReference>
<dbReference type="OrthoDB" id="358254at2"/>
<keyword evidence="1" id="KW-0732">Signal</keyword>
<keyword evidence="3" id="KW-1185">Reference proteome</keyword>
<gene>
    <name evidence="2" type="ordered locus">Trebr_1517</name>
</gene>
<dbReference type="RefSeq" id="WP_013758645.1">
    <property type="nucleotide sequence ID" value="NC_015500.1"/>
</dbReference>
<reference evidence="3" key="1">
    <citation type="submission" date="2011-04" db="EMBL/GenBank/DDBJ databases">
        <title>The complete genome of Treponema brennaborense DSM 12168.</title>
        <authorList>
            <person name="Lucas S."/>
            <person name="Han J."/>
            <person name="Lapidus A."/>
            <person name="Bruce D."/>
            <person name="Goodwin L."/>
            <person name="Pitluck S."/>
            <person name="Peters L."/>
            <person name="Kyrpides N."/>
            <person name="Mavromatis K."/>
            <person name="Ivanova N."/>
            <person name="Mikhailova N."/>
            <person name="Pagani I."/>
            <person name="Teshima H."/>
            <person name="Detter J.C."/>
            <person name="Tapia R."/>
            <person name="Han C."/>
            <person name="Land M."/>
            <person name="Hauser L."/>
            <person name="Markowitz V."/>
            <person name="Cheng J.-F."/>
            <person name="Hugenholtz P."/>
            <person name="Woyke T."/>
            <person name="Wu D."/>
            <person name="Gronow S."/>
            <person name="Wellnitz S."/>
            <person name="Brambilla E."/>
            <person name="Klenk H.-P."/>
            <person name="Eisen J.A."/>
        </authorList>
    </citation>
    <scope>NUCLEOTIDE SEQUENCE [LARGE SCALE GENOMIC DNA]</scope>
    <source>
        <strain evidence="3">DSM 12168 / CIP 105900 / DD5/3</strain>
    </source>
</reference>
<dbReference type="Proteomes" id="UP000006546">
    <property type="component" value="Chromosome"/>
</dbReference>
<name>F4LP78_TREBD</name>
<feature type="signal peptide" evidence="1">
    <location>
        <begin position="1"/>
        <end position="20"/>
    </location>
</feature>